<evidence type="ECO:0000313" key="4">
    <source>
        <dbReference type="Proteomes" id="UP001597308"/>
    </source>
</evidence>
<dbReference type="RefSeq" id="WP_378799495.1">
    <property type="nucleotide sequence ID" value="NZ_JBHUER010000007.1"/>
</dbReference>
<dbReference type="PANTHER" id="PTHR39176">
    <property type="entry name" value="PERIPLASMIC PROTEIN-RELATED"/>
    <property type="match status" value="1"/>
</dbReference>
<reference evidence="4" key="1">
    <citation type="journal article" date="2019" name="Int. J. Syst. Evol. Microbiol.">
        <title>The Global Catalogue of Microorganisms (GCM) 10K type strain sequencing project: providing services to taxonomists for standard genome sequencing and annotation.</title>
        <authorList>
            <consortium name="The Broad Institute Genomics Platform"/>
            <consortium name="The Broad Institute Genome Sequencing Center for Infectious Disease"/>
            <person name="Wu L."/>
            <person name="Ma J."/>
        </authorList>
    </citation>
    <scope>NUCLEOTIDE SEQUENCE [LARGE SCALE GENOMIC DNA]</scope>
    <source>
        <strain evidence="4">KCTC 23707</strain>
    </source>
</reference>
<feature type="domain" description="Lysozyme inhibitor LprI-like N-terminal" evidence="2">
    <location>
        <begin position="28"/>
        <end position="117"/>
    </location>
</feature>
<dbReference type="Proteomes" id="UP001597308">
    <property type="component" value="Unassembled WGS sequence"/>
</dbReference>
<gene>
    <name evidence="3" type="ORF">ACFSCV_10260</name>
</gene>
<feature type="signal peptide" evidence="1">
    <location>
        <begin position="1"/>
        <end position="25"/>
    </location>
</feature>
<protein>
    <submittedName>
        <fullName evidence="3">Lysozyme inhibitor LprI family protein</fullName>
    </submittedName>
</protein>
<evidence type="ECO:0000256" key="1">
    <source>
        <dbReference type="SAM" id="SignalP"/>
    </source>
</evidence>
<sequence length="137" mass="14943">MRFSGAILAVVLGATAMAFVSYAIADECSNADSQAKLNECYGNAFKKTDSELNKLYKEIERRLSDDPDTKKSLVVAQRAWVAFRDAECNLQASGGGSAAGMTYPICLSRLTENRIQDFKNYLKCEEGDTSCPIPPAN</sequence>
<dbReference type="Gene3D" id="1.20.1270.180">
    <property type="match status" value="1"/>
</dbReference>
<name>A0ABW4K8H4_9HYPH</name>
<dbReference type="Pfam" id="PF07007">
    <property type="entry name" value="LprI"/>
    <property type="match status" value="1"/>
</dbReference>
<accession>A0ABW4K8H4</accession>
<comment type="caution">
    <text evidence="3">The sequence shown here is derived from an EMBL/GenBank/DDBJ whole genome shotgun (WGS) entry which is preliminary data.</text>
</comment>
<dbReference type="InterPro" id="IPR009739">
    <property type="entry name" value="LprI-like_N"/>
</dbReference>
<dbReference type="EMBL" id="JBHUER010000007">
    <property type="protein sequence ID" value="MFD1703386.1"/>
    <property type="molecule type" value="Genomic_DNA"/>
</dbReference>
<evidence type="ECO:0000313" key="3">
    <source>
        <dbReference type="EMBL" id="MFD1703386.1"/>
    </source>
</evidence>
<keyword evidence="4" id="KW-1185">Reference proteome</keyword>
<feature type="chain" id="PRO_5046008203" evidence="1">
    <location>
        <begin position="26"/>
        <end position="137"/>
    </location>
</feature>
<proteinExistence type="predicted"/>
<dbReference type="PANTHER" id="PTHR39176:SF1">
    <property type="entry name" value="PERIPLASMIC PROTEIN"/>
    <property type="match status" value="1"/>
</dbReference>
<keyword evidence="1" id="KW-0732">Signal</keyword>
<organism evidence="3 4">
    <name type="scientific">Methylopila henanensis</name>
    <dbReference type="NCBI Taxonomy" id="873516"/>
    <lineage>
        <taxon>Bacteria</taxon>
        <taxon>Pseudomonadati</taxon>
        <taxon>Pseudomonadota</taxon>
        <taxon>Alphaproteobacteria</taxon>
        <taxon>Hyphomicrobiales</taxon>
        <taxon>Methylopilaceae</taxon>
        <taxon>Methylopila</taxon>
    </lineage>
</organism>
<evidence type="ECO:0000259" key="2">
    <source>
        <dbReference type="Pfam" id="PF07007"/>
    </source>
</evidence>